<dbReference type="Gene3D" id="3.10.350.10">
    <property type="entry name" value="LysM domain"/>
    <property type="match status" value="1"/>
</dbReference>
<dbReference type="SMART" id="SM00257">
    <property type="entry name" value="LysM"/>
    <property type="match status" value="1"/>
</dbReference>
<gene>
    <name evidence="3" type="ORF">JF625_29515</name>
</gene>
<name>A0A952KGZ2_9PROT</name>
<dbReference type="PANTHER" id="PTHR21666">
    <property type="entry name" value="PEPTIDASE-RELATED"/>
    <property type="match status" value="1"/>
</dbReference>
<reference evidence="3" key="1">
    <citation type="submission" date="2020-06" db="EMBL/GenBank/DDBJ databases">
        <title>Stable isotope informed genome-resolved metagenomics uncovers potential trophic interactions in rhizosphere soil.</title>
        <authorList>
            <person name="Starr E.P."/>
            <person name="Shi S."/>
            <person name="Blazewicz S.J."/>
            <person name="Koch B.J."/>
            <person name="Probst A.J."/>
            <person name="Hungate B.A."/>
            <person name="Pett-Ridge J."/>
            <person name="Firestone M.K."/>
            <person name="Banfield J.F."/>
        </authorList>
    </citation>
    <scope>NUCLEOTIDE SEQUENCE</scope>
    <source>
        <strain evidence="3">YM_69_17</strain>
    </source>
</reference>
<evidence type="ECO:0000313" key="4">
    <source>
        <dbReference type="Proteomes" id="UP000700706"/>
    </source>
</evidence>
<accession>A0A952KGZ2</accession>
<dbReference type="InterPro" id="IPR011055">
    <property type="entry name" value="Dup_hybrid_motif"/>
</dbReference>
<organism evidence="3 4">
    <name type="scientific">Inquilinus limosus</name>
    <dbReference type="NCBI Taxonomy" id="171674"/>
    <lineage>
        <taxon>Bacteria</taxon>
        <taxon>Pseudomonadati</taxon>
        <taxon>Pseudomonadota</taxon>
        <taxon>Alphaproteobacteria</taxon>
        <taxon>Rhodospirillales</taxon>
        <taxon>Rhodospirillaceae</taxon>
        <taxon>Inquilinus</taxon>
    </lineage>
</organism>
<proteinExistence type="predicted"/>
<feature type="domain" description="LysM" evidence="2">
    <location>
        <begin position="6"/>
        <end position="50"/>
    </location>
</feature>
<dbReference type="GO" id="GO:0004222">
    <property type="term" value="F:metalloendopeptidase activity"/>
    <property type="evidence" value="ECO:0007669"/>
    <property type="project" value="TreeGrafter"/>
</dbReference>
<dbReference type="Pfam" id="PF01476">
    <property type="entry name" value="LysM"/>
    <property type="match status" value="1"/>
</dbReference>
<dbReference type="EMBL" id="JAEKLZ010000510">
    <property type="protein sequence ID" value="MBW8729277.1"/>
    <property type="molecule type" value="Genomic_DNA"/>
</dbReference>
<dbReference type="Proteomes" id="UP000700706">
    <property type="component" value="Unassembled WGS sequence"/>
</dbReference>
<evidence type="ECO:0000256" key="1">
    <source>
        <dbReference type="SAM" id="MobiDB-lite"/>
    </source>
</evidence>
<evidence type="ECO:0000313" key="3">
    <source>
        <dbReference type="EMBL" id="MBW8729277.1"/>
    </source>
</evidence>
<evidence type="ECO:0000259" key="2">
    <source>
        <dbReference type="PROSITE" id="PS51782"/>
    </source>
</evidence>
<dbReference type="InterPro" id="IPR036779">
    <property type="entry name" value="LysM_dom_sf"/>
</dbReference>
<dbReference type="InterPro" id="IPR018392">
    <property type="entry name" value="LysM"/>
</dbReference>
<dbReference type="InterPro" id="IPR050570">
    <property type="entry name" value="Cell_wall_metabolism_enzyme"/>
</dbReference>
<protein>
    <submittedName>
        <fullName evidence="3">M23 family metallopeptidase</fullName>
    </submittedName>
</protein>
<dbReference type="SUPFAM" id="SSF51261">
    <property type="entry name" value="Duplicated hybrid motif"/>
    <property type="match status" value="1"/>
</dbReference>
<dbReference type="PANTHER" id="PTHR21666:SF270">
    <property type="entry name" value="MUREIN HYDROLASE ACTIVATOR ENVC"/>
    <property type="match status" value="1"/>
</dbReference>
<dbReference type="PROSITE" id="PS51782">
    <property type="entry name" value="LYSM"/>
    <property type="match status" value="1"/>
</dbReference>
<dbReference type="SUPFAM" id="SSF54106">
    <property type="entry name" value="LysM domain"/>
    <property type="match status" value="1"/>
</dbReference>
<dbReference type="Gene3D" id="2.70.70.10">
    <property type="entry name" value="Glucose Permease (Domain IIA)"/>
    <property type="match status" value="1"/>
</dbReference>
<dbReference type="AlphaFoldDB" id="A0A952KGZ2"/>
<comment type="caution">
    <text evidence="3">The sequence shown here is derived from an EMBL/GenBank/DDBJ whole genome shotgun (WGS) entry which is preliminary data.</text>
</comment>
<feature type="compositionally biased region" description="Pro residues" evidence="1">
    <location>
        <begin position="114"/>
        <end position="123"/>
    </location>
</feature>
<dbReference type="CDD" id="cd12797">
    <property type="entry name" value="M23_peptidase"/>
    <property type="match status" value="1"/>
</dbReference>
<dbReference type="CDD" id="cd00118">
    <property type="entry name" value="LysM"/>
    <property type="match status" value="1"/>
</dbReference>
<feature type="region of interest" description="Disordered" evidence="1">
    <location>
        <begin position="78"/>
        <end position="155"/>
    </location>
</feature>
<dbReference type="Pfam" id="PF01551">
    <property type="entry name" value="Peptidase_M23"/>
    <property type="match status" value="1"/>
</dbReference>
<sequence length="299" mass="29229">MAQRPATAQVQPGDDVLAIVRRYDVSMPALIALNGLQPPYALQTGQTLRLPGTPGSAPGPAPVITLPSNGGVTTGVVGGGTMGGTPLNTVPGGGLSVQRLPPPGGAAAPVTPGAVPPAVPGTVPPGAVTGQVPLAPTTGAPTSIVPKPPSVPATTVPPVASATVPPAAVPSTAARSGRFAWPVTGSVIAGFNAPLAGKPNQGINISAPAGTPIKAAGPGTVAYAGNELRGYGNLVLIQHGDGLVTAYAHAASLSVKKGDPVTAGQTIGTVGQTGAVDAPQLHFEVRKNSSPVDPKQYLQ</sequence>
<feature type="compositionally biased region" description="Low complexity" evidence="1">
    <location>
        <begin position="124"/>
        <end position="133"/>
    </location>
</feature>
<dbReference type="InterPro" id="IPR016047">
    <property type="entry name" value="M23ase_b-sheet_dom"/>
</dbReference>